<dbReference type="PANTHER" id="PTHR40637">
    <property type="entry name" value="ESSS SUBUNIT OF NADH:UBIQUINONE OXIDOREDUCTASE (COMPLEX I) PROTEIN"/>
    <property type="match status" value="1"/>
</dbReference>
<evidence type="ECO:0000256" key="7">
    <source>
        <dbReference type="ARBA" id="ARBA00022692"/>
    </source>
</evidence>
<comment type="function">
    <text evidence="1">Accessory subunit of the mitochondrial membrane respiratory chain NADH dehydrogenase (Complex I), that is believed not to be involved in catalysis. Complex I functions in the transfer of electrons from NADH to the respiratory chain. The immediate electron acceptor for the enzyme is believed to be ubiquinone.</text>
</comment>
<dbReference type="Pfam" id="PF10183">
    <property type="entry name" value="ESSS"/>
    <property type="match status" value="1"/>
</dbReference>
<name>A0AA35QXV6_GEOBA</name>
<organism evidence="18 19">
    <name type="scientific">Geodia barretti</name>
    <name type="common">Barrett's horny sponge</name>
    <dbReference type="NCBI Taxonomy" id="519541"/>
    <lineage>
        <taxon>Eukaryota</taxon>
        <taxon>Metazoa</taxon>
        <taxon>Porifera</taxon>
        <taxon>Demospongiae</taxon>
        <taxon>Heteroscleromorpha</taxon>
        <taxon>Tetractinellida</taxon>
        <taxon>Astrophorina</taxon>
        <taxon>Geodiidae</taxon>
        <taxon>Geodia</taxon>
    </lineage>
</organism>
<evidence type="ECO:0000256" key="12">
    <source>
        <dbReference type="ARBA" id="ARBA00023128"/>
    </source>
</evidence>
<comment type="subcellular location">
    <subcellularLocation>
        <location evidence="2">Mitochondrion inner membrane</location>
        <topology evidence="2">Single-pass membrane protein</topology>
    </subcellularLocation>
</comment>
<evidence type="ECO:0000256" key="6">
    <source>
        <dbReference type="ARBA" id="ARBA00022660"/>
    </source>
</evidence>
<comment type="caution">
    <text evidence="18">The sequence shown here is derived from an EMBL/GenBank/DDBJ whole genome shotgun (WGS) entry which is preliminary data.</text>
</comment>
<evidence type="ECO:0000256" key="4">
    <source>
        <dbReference type="ARBA" id="ARBA00018632"/>
    </source>
</evidence>
<evidence type="ECO:0000256" key="11">
    <source>
        <dbReference type="ARBA" id="ARBA00022989"/>
    </source>
</evidence>
<evidence type="ECO:0000256" key="3">
    <source>
        <dbReference type="ARBA" id="ARBA00008915"/>
    </source>
</evidence>
<evidence type="ECO:0000256" key="16">
    <source>
        <dbReference type="ARBA" id="ARBA00046528"/>
    </source>
</evidence>
<dbReference type="InterPro" id="IPR019329">
    <property type="entry name" value="NADH_UbQ_OxRdtase_ESSS_su"/>
</dbReference>
<keyword evidence="19" id="KW-1185">Reference proteome</keyword>
<evidence type="ECO:0000256" key="2">
    <source>
        <dbReference type="ARBA" id="ARBA00004434"/>
    </source>
</evidence>
<keyword evidence="6" id="KW-0679">Respiratory chain</keyword>
<accession>A0AA35QXV6</accession>
<evidence type="ECO:0000256" key="14">
    <source>
        <dbReference type="ARBA" id="ARBA00030753"/>
    </source>
</evidence>
<reference evidence="18" key="1">
    <citation type="submission" date="2023-03" db="EMBL/GenBank/DDBJ databases">
        <authorList>
            <person name="Steffen K."/>
            <person name="Cardenas P."/>
        </authorList>
    </citation>
    <scope>NUCLEOTIDE SEQUENCE</scope>
</reference>
<dbReference type="PANTHER" id="PTHR40637:SF1">
    <property type="entry name" value="ESSS SUBUNIT OF NADH:UBIQUINONE OXIDOREDUCTASE (COMPLEX I) PROTEIN"/>
    <property type="match status" value="1"/>
</dbReference>
<dbReference type="EMBL" id="CASHTH010000231">
    <property type="protein sequence ID" value="CAI7994840.1"/>
    <property type="molecule type" value="Genomic_DNA"/>
</dbReference>
<keyword evidence="13 17" id="KW-0472">Membrane</keyword>
<evidence type="ECO:0000256" key="10">
    <source>
        <dbReference type="ARBA" id="ARBA00022982"/>
    </source>
</evidence>
<evidence type="ECO:0000256" key="5">
    <source>
        <dbReference type="ARBA" id="ARBA00022448"/>
    </source>
</evidence>
<dbReference type="GO" id="GO:0005743">
    <property type="term" value="C:mitochondrial inner membrane"/>
    <property type="evidence" value="ECO:0007669"/>
    <property type="project" value="UniProtKB-SubCell"/>
</dbReference>
<keyword evidence="7 17" id="KW-0812">Transmembrane</keyword>
<dbReference type="AlphaFoldDB" id="A0AA35QXV6"/>
<comment type="similarity">
    <text evidence="3">Belongs to the complex I NDUFB11 subunit family.</text>
</comment>
<sequence length="121" mass="13006">MSVFRSSLRLVSAARAGLTLRAAPAVSVAVRHGGGGPKPVSNVSEPNGFLFNEKPLLPGEKRQKEEWENPFVYGMALNFLLILIIAFFKPDTSMSAWAHEKALQKLEAEAAILAAETAAAD</sequence>
<keyword evidence="9" id="KW-0809">Transit peptide</keyword>
<keyword evidence="12" id="KW-0496">Mitochondrion</keyword>
<evidence type="ECO:0000256" key="8">
    <source>
        <dbReference type="ARBA" id="ARBA00022792"/>
    </source>
</evidence>
<comment type="subunit">
    <text evidence="16">Complex I is composed of 45 different subunits. Interacts with BCAP31.</text>
</comment>
<proteinExistence type="inferred from homology"/>
<keyword evidence="5" id="KW-0813">Transport</keyword>
<evidence type="ECO:0000256" key="13">
    <source>
        <dbReference type="ARBA" id="ARBA00023136"/>
    </source>
</evidence>
<evidence type="ECO:0000313" key="19">
    <source>
        <dbReference type="Proteomes" id="UP001174909"/>
    </source>
</evidence>
<dbReference type="Proteomes" id="UP001174909">
    <property type="component" value="Unassembled WGS sequence"/>
</dbReference>
<keyword evidence="8" id="KW-0999">Mitochondrion inner membrane</keyword>
<evidence type="ECO:0000313" key="18">
    <source>
        <dbReference type="EMBL" id="CAI7994840.1"/>
    </source>
</evidence>
<feature type="transmembrane region" description="Helical" evidence="17">
    <location>
        <begin position="71"/>
        <end position="88"/>
    </location>
</feature>
<keyword evidence="10" id="KW-0249">Electron transport</keyword>
<evidence type="ECO:0000256" key="17">
    <source>
        <dbReference type="SAM" id="Phobius"/>
    </source>
</evidence>
<keyword evidence="11 17" id="KW-1133">Transmembrane helix</keyword>
<gene>
    <name evidence="18" type="ORF">GBAR_LOCUS1562</name>
</gene>
<evidence type="ECO:0000256" key="1">
    <source>
        <dbReference type="ARBA" id="ARBA00003195"/>
    </source>
</evidence>
<evidence type="ECO:0000256" key="15">
    <source>
        <dbReference type="ARBA" id="ARBA00031387"/>
    </source>
</evidence>
<evidence type="ECO:0000256" key="9">
    <source>
        <dbReference type="ARBA" id="ARBA00022946"/>
    </source>
</evidence>
<protein>
    <recommendedName>
        <fullName evidence="4">NADH dehydrogenase [ubiquinone] 1 beta subcomplex subunit 11, mitochondrial</fullName>
    </recommendedName>
    <alternativeName>
        <fullName evidence="15">Complex I-ESSS</fullName>
    </alternativeName>
    <alternativeName>
        <fullName evidence="14">NADH-ubiquinone oxidoreductase ESSS subunit</fullName>
    </alternativeName>
</protein>